<comment type="caution">
    <text evidence="4">The sequence shown here is derived from an EMBL/GenBank/DDBJ whole genome shotgun (WGS) entry which is preliminary data.</text>
</comment>
<dbReference type="Gene3D" id="3.30.565.10">
    <property type="entry name" value="Histidine kinase-like ATPase, C-terminal domain"/>
    <property type="match status" value="1"/>
</dbReference>
<dbReference type="SUPFAM" id="SSF55874">
    <property type="entry name" value="ATPase domain of HSP90 chaperone/DNA topoisomerase II/histidine kinase"/>
    <property type="match status" value="1"/>
</dbReference>
<gene>
    <name evidence="4" type="ORF">FXF68_38830</name>
</gene>
<dbReference type="InterPro" id="IPR003594">
    <property type="entry name" value="HATPase_dom"/>
</dbReference>
<feature type="region of interest" description="Disordered" evidence="2">
    <location>
        <begin position="93"/>
        <end position="115"/>
    </location>
</feature>
<dbReference type="CDD" id="cd16936">
    <property type="entry name" value="HATPase_RsbW-like"/>
    <property type="match status" value="1"/>
</dbReference>
<proteinExistence type="predicted"/>
<dbReference type="Proteomes" id="UP000323505">
    <property type="component" value="Unassembled WGS sequence"/>
</dbReference>
<dbReference type="RefSeq" id="WP_148767829.1">
    <property type="nucleotide sequence ID" value="NZ_VSRQ01000012.1"/>
</dbReference>
<dbReference type="AlphaFoldDB" id="A0A5D3F771"/>
<protein>
    <submittedName>
        <fullName evidence="4">ATP-binding protein</fullName>
    </submittedName>
</protein>
<dbReference type="InterPro" id="IPR050267">
    <property type="entry name" value="Anti-sigma-factor_SerPK"/>
</dbReference>
<keyword evidence="4" id="KW-0547">Nucleotide-binding</keyword>
<feature type="domain" description="Histidine kinase/HSP90-like ATPase" evidence="3">
    <location>
        <begin position="24"/>
        <end position="146"/>
    </location>
</feature>
<dbReference type="PANTHER" id="PTHR35526:SF3">
    <property type="entry name" value="ANTI-SIGMA-F FACTOR RSBW"/>
    <property type="match status" value="1"/>
</dbReference>
<dbReference type="EMBL" id="VSRQ01000012">
    <property type="protein sequence ID" value="TYK43185.1"/>
    <property type="molecule type" value="Genomic_DNA"/>
</dbReference>
<evidence type="ECO:0000256" key="1">
    <source>
        <dbReference type="ARBA" id="ARBA00022527"/>
    </source>
</evidence>
<evidence type="ECO:0000313" key="5">
    <source>
        <dbReference type="Proteomes" id="UP000323505"/>
    </source>
</evidence>
<evidence type="ECO:0000256" key="2">
    <source>
        <dbReference type="SAM" id="MobiDB-lite"/>
    </source>
</evidence>
<dbReference type="GO" id="GO:0005524">
    <property type="term" value="F:ATP binding"/>
    <property type="evidence" value="ECO:0007669"/>
    <property type="project" value="UniProtKB-KW"/>
</dbReference>
<accession>A0A5D3F771</accession>
<dbReference type="InterPro" id="IPR036890">
    <property type="entry name" value="HATPase_C_sf"/>
</dbReference>
<keyword evidence="1" id="KW-0808">Transferase</keyword>
<name>A0A5D3F771_9ACTN</name>
<keyword evidence="1" id="KW-0723">Serine/threonine-protein kinase</keyword>
<evidence type="ECO:0000313" key="4">
    <source>
        <dbReference type="EMBL" id="TYK43185.1"/>
    </source>
</evidence>
<evidence type="ECO:0000259" key="3">
    <source>
        <dbReference type="Pfam" id="PF13581"/>
    </source>
</evidence>
<dbReference type="PANTHER" id="PTHR35526">
    <property type="entry name" value="ANTI-SIGMA-F FACTOR RSBW-RELATED"/>
    <property type="match status" value="1"/>
</dbReference>
<sequence>MRVVSALVEGTSAGPLALRRGFLATPDVPRQGRLIVEAQTLQWELPQSTVDDAVLVASELLTNAVRATPNAPISLRLALVEEGLRIGVWDSSQERPKTSAPDLRMPTQRIPDNASDPGGWGLGIIASLSKYYGCRPEHEGKCVWAVLDIEPPHENDIPS</sequence>
<keyword evidence="1" id="KW-0418">Kinase</keyword>
<keyword evidence="4" id="KW-0067">ATP-binding</keyword>
<organism evidence="4 5">
    <name type="scientific">Actinomadura decatromicini</name>
    <dbReference type="NCBI Taxonomy" id="2604572"/>
    <lineage>
        <taxon>Bacteria</taxon>
        <taxon>Bacillati</taxon>
        <taxon>Actinomycetota</taxon>
        <taxon>Actinomycetes</taxon>
        <taxon>Streptosporangiales</taxon>
        <taxon>Thermomonosporaceae</taxon>
        <taxon>Actinomadura</taxon>
    </lineage>
</organism>
<dbReference type="GO" id="GO:0004674">
    <property type="term" value="F:protein serine/threonine kinase activity"/>
    <property type="evidence" value="ECO:0007669"/>
    <property type="project" value="UniProtKB-KW"/>
</dbReference>
<keyword evidence="5" id="KW-1185">Reference proteome</keyword>
<dbReference type="Pfam" id="PF13581">
    <property type="entry name" value="HATPase_c_2"/>
    <property type="match status" value="1"/>
</dbReference>
<reference evidence="4 5" key="1">
    <citation type="submission" date="2019-08" db="EMBL/GenBank/DDBJ databases">
        <title>Actinomadura sp. nov. CYP1-5 isolated from mountain soil.</title>
        <authorList>
            <person name="Songsumanus A."/>
            <person name="Kuncharoen N."/>
            <person name="Kudo T."/>
            <person name="Yuki M."/>
            <person name="Igarashi Y."/>
            <person name="Tanasupawat S."/>
        </authorList>
    </citation>
    <scope>NUCLEOTIDE SEQUENCE [LARGE SCALE GENOMIC DNA]</scope>
    <source>
        <strain evidence="4 5">CYP1-5</strain>
    </source>
</reference>